<name>A0A6A5SQU5_9PLEO</name>
<dbReference type="Proteomes" id="UP000800038">
    <property type="component" value="Unassembled WGS sequence"/>
</dbReference>
<evidence type="ECO:0000313" key="2">
    <source>
        <dbReference type="Proteomes" id="UP000800038"/>
    </source>
</evidence>
<evidence type="ECO:0000313" key="1">
    <source>
        <dbReference type="EMBL" id="KAF1942068.1"/>
    </source>
</evidence>
<sequence>MLWLARGSIFSIVLGPTSFSGCFCSCLATSFATSYFVSSLATRSGYAWICFSICRSCYCSI</sequence>
<gene>
    <name evidence="1" type="ORF">EJ02DRAFT_183201</name>
</gene>
<proteinExistence type="predicted"/>
<accession>A0A6A5SQU5</accession>
<organism evidence="1 2">
    <name type="scientific">Clathrospora elynae</name>
    <dbReference type="NCBI Taxonomy" id="706981"/>
    <lineage>
        <taxon>Eukaryota</taxon>
        <taxon>Fungi</taxon>
        <taxon>Dikarya</taxon>
        <taxon>Ascomycota</taxon>
        <taxon>Pezizomycotina</taxon>
        <taxon>Dothideomycetes</taxon>
        <taxon>Pleosporomycetidae</taxon>
        <taxon>Pleosporales</taxon>
        <taxon>Diademaceae</taxon>
        <taxon>Clathrospora</taxon>
    </lineage>
</organism>
<reference evidence="1" key="1">
    <citation type="journal article" date="2020" name="Stud. Mycol.">
        <title>101 Dothideomycetes genomes: a test case for predicting lifestyles and emergence of pathogens.</title>
        <authorList>
            <person name="Haridas S."/>
            <person name="Albert R."/>
            <person name="Binder M."/>
            <person name="Bloem J."/>
            <person name="Labutti K."/>
            <person name="Salamov A."/>
            <person name="Andreopoulos B."/>
            <person name="Baker S."/>
            <person name="Barry K."/>
            <person name="Bills G."/>
            <person name="Bluhm B."/>
            <person name="Cannon C."/>
            <person name="Castanera R."/>
            <person name="Culley D."/>
            <person name="Daum C."/>
            <person name="Ezra D."/>
            <person name="Gonzalez J."/>
            <person name="Henrissat B."/>
            <person name="Kuo A."/>
            <person name="Liang C."/>
            <person name="Lipzen A."/>
            <person name="Lutzoni F."/>
            <person name="Magnuson J."/>
            <person name="Mondo S."/>
            <person name="Nolan M."/>
            <person name="Ohm R."/>
            <person name="Pangilinan J."/>
            <person name="Park H.-J."/>
            <person name="Ramirez L."/>
            <person name="Alfaro M."/>
            <person name="Sun H."/>
            <person name="Tritt A."/>
            <person name="Yoshinaga Y."/>
            <person name="Zwiers L.-H."/>
            <person name="Turgeon B."/>
            <person name="Goodwin S."/>
            <person name="Spatafora J."/>
            <person name="Crous P."/>
            <person name="Grigoriev I."/>
        </authorList>
    </citation>
    <scope>NUCLEOTIDE SEQUENCE</scope>
    <source>
        <strain evidence="1">CBS 161.51</strain>
    </source>
</reference>
<keyword evidence="2" id="KW-1185">Reference proteome</keyword>
<dbReference type="PROSITE" id="PS51257">
    <property type="entry name" value="PROKAR_LIPOPROTEIN"/>
    <property type="match status" value="1"/>
</dbReference>
<protein>
    <submittedName>
        <fullName evidence="1">Uncharacterized protein</fullName>
    </submittedName>
</protein>
<dbReference type="AlphaFoldDB" id="A0A6A5SQU5"/>
<dbReference type="EMBL" id="ML976039">
    <property type="protein sequence ID" value="KAF1942068.1"/>
    <property type="molecule type" value="Genomic_DNA"/>
</dbReference>